<keyword evidence="2" id="KW-1003">Cell membrane</keyword>
<evidence type="ECO:0000256" key="7">
    <source>
        <dbReference type="SAM" id="Phobius"/>
    </source>
</evidence>
<name>A0A428JN32_9BACT</name>
<dbReference type="Pfam" id="PF02687">
    <property type="entry name" value="FtsX"/>
    <property type="match status" value="1"/>
</dbReference>
<dbReference type="AlphaFoldDB" id="A0A428JN32"/>
<evidence type="ECO:0000259" key="9">
    <source>
        <dbReference type="Pfam" id="PF12704"/>
    </source>
</evidence>
<evidence type="ECO:0000313" key="10">
    <source>
        <dbReference type="EMBL" id="RSK34655.1"/>
    </source>
</evidence>
<dbReference type="GO" id="GO:0005886">
    <property type="term" value="C:plasma membrane"/>
    <property type="evidence" value="ECO:0007669"/>
    <property type="project" value="UniProtKB-SubCell"/>
</dbReference>
<evidence type="ECO:0000256" key="4">
    <source>
        <dbReference type="ARBA" id="ARBA00022989"/>
    </source>
</evidence>
<gene>
    <name evidence="10" type="ORF">EI290_08530</name>
</gene>
<dbReference type="PANTHER" id="PTHR30572:SF4">
    <property type="entry name" value="ABC TRANSPORTER PERMEASE YTRF"/>
    <property type="match status" value="1"/>
</dbReference>
<evidence type="ECO:0000256" key="2">
    <source>
        <dbReference type="ARBA" id="ARBA00022475"/>
    </source>
</evidence>
<protein>
    <submittedName>
        <fullName evidence="10">FtsX-like permease family protein</fullName>
    </submittedName>
</protein>
<proteinExistence type="inferred from homology"/>
<keyword evidence="11" id="KW-1185">Reference proteome</keyword>
<feature type="transmembrane region" description="Helical" evidence="7">
    <location>
        <begin position="266"/>
        <end position="294"/>
    </location>
</feature>
<dbReference type="Pfam" id="PF12704">
    <property type="entry name" value="MacB_PCD"/>
    <property type="match status" value="1"/>
</dbReference>
<dbReference type="InterPro" id="IPR003838">
    <property type="entry name" value="ABC3_permease_C"/>
</dbReference>
<feature type="transmembrane region" description="Helical" evidence="7">
    <location>
        <begin position="315"/>
        <end position="340"/>
    </location>
</feature>
<dbReference type="RefSeq" id="WP_125428681.1">
    <property type="nucleotide sequence ID" value="NZ_RWIS01000004.1"/>
</dbReference>
<reference evidence="10 11" key="1">
    <citation type="submission" date="2018-12" db="EMBL/GenBank/DDBJ databases">
        <authorList>
            <person name="Feng G."/>
            <person name="Zhu H."/>
        </authorList>
    </citation>
    <scope>NUCLEOTIDE SEQUENCE [LARGE SCALE GENOMIC DNA]</scope>
    <source>
        <strain evidence="10 11">9PBR-2</strain>
    </source>
</reference>
<feature type="domain" description="ABC3 transporter permease C-terminal" evidence="8">
    <location>
        <begin position="275"/>
        <end position="386"/>
    </location>
</feature>
<feature type="domain" description="MacB-like periplasmic core" evidence="9">
    <location>
        <begin position="29"/>
        <end position="237"/>
    </location>
</feature>
<organism evidence="10 11">
    <name type="scientific">Hymenobacter metallilatus</name>
    <dbReference type="NCBI Taxonomy" id="2493666"/>
    <lineage>
        <taxon>Bacteria</taxon>
        <taxon>Pseudomonadati</taxon>
        <taxon>Bacteroidota</taxon>
        <taxon>Cytophagia</taxon>
        <taxon>Cytophagales</taxon>
        <taxon>Hymenobacteraceae</taxon>
        <taxon>Hymenobacter</taxon>
    </lineage>
</organism>
<evidence type="ECO:0000313" key="11">
    <source>
        <dbReference type="Proteomes" id="UP000280066"/>
    </source>
</evidence>
<keyword evidence="4 7" id="KW-1133">Transmembrane helix</keyword>
<dbReference type="Proteomes" id="UP000280066">
    <property type="component" value="Unassembled WGS sequence"/>
</dbReference>
<evidence type="ECO:0000259" key="8">
    <source>
        <dbReference type="Pfam" id="PF02687"/>
    </source>
</evidence>
<evidence type="ECO:0000256" key="5">
    <source>
        <dbReference type="ARBA" id="ARBA00023136"/>
    </source>
</evidence>
<dbReference type="PANTHER" id="PTHR30572">
    <property type="entry name" value="MEMBRANE COMPONENT OF TRANSPORTER-RELATED"/>
    <property type="match status" value="1"/>
</dbReference>
<comment type="similarity">
    <text evidence="6">Belongs to the ABC-4 integral membrane protein family.</text>
</comment>
<dbReference type="GO" id="GO:0022857">
    <property type="term" value="F:transmembrane transporter activity"/>
    <property type="evidence" value="ECO:0007669"/>
    <property type="project" value="TreeGrafter"/>
</dbReference>
<accession>A0A428JN32</accession>
<evidence type="ECO:0000256" key="1">
    <source>
        <dbReference type="ARBA" id="ARBA00004651"/>
    </source>
</evidence>
<keyword evidence="5 7" id="KW-0472">Membrane</keyword>
<feature type="transmembrane region" description="Helical" evidence="7">
    <location>
        <begin position="16"/>
        <end position="39"/>
    </location>
</feature>
<comment type="caution">
    <text evidence="10">The sequence shown here is derived from an EMBL/GenBank/DDBJ whole genome shotgun (WGS) entry which is preliminary data.</text>
</comment>
<dbReference type="InterPro" id="IPR025857">
    <property type="entry name" value="MacB_PCD"/>
</dbReference>
<evidence type="ECO:0000256" key="3">
    <source>
        <dbReference type="ARBA" id="ARBA00022692"/>
    </source>
</evidence>
<keyword evidence="3 7" id="KW-0812">Transmembrane</keyword>
<dbReference type="OrthoDB" id="8769057at2"/>
<sequence length="393" mass="43405">MLRHLLTLIWNRKRANFLLLTEIFFAFIVLFVIGSLLIYNQVNYRLPRGFEYENSWEMTLNPAGQAREQQHTALLQVVQRLRTLPGVVDVARHSSNTPFSFSNMNTIFPHNGKDTPLTEIYEVDDHAANVLGLQLVEGRWFDRRDDAVGSAKPVVVTKDFRDAVFPGGKAVGELMVRDKDKLRIIGVTTTYRPANDYADGSPGMFMRTTDLDSVNYGLPVLLVRVQPGSDATLQERVSREIATITGGWKTDIQPLPEKRIRKLKTVLVPVIGLSLVGLFLILNVALGLFGVLWVNISQRRAEIGLRRAMGATGSAISWQFLTEMLLLTTLGVVLGGLVAVQFPLLGVLGVPSVTYLLGMGAAAVLIYLITALCAFQPSRQAAGIHPAVALREE</sequence>
<feature type="transmembrane region" description="Helical" evidence="7">
    <location>
        <begin position="352"/>
        <end position="375"/>
    </location>
</feature>
<dbReference type="InterPro" id="IPR050250">
    <property type="entry name" value="Macrolide_Exporter_MacB"/>
</dbReference>
<evidence type="ECO:0000256" key="6">
    <source>
        <dbReference type="ARBA" id="ARBA00038076"/>
    </source>
</evidence>
<comment type="subcellular location">
    <subcellularLocation>
        <location evidence="1">Cell membrane</location>
        <topology evidence="1">Multi-pass membrane protein</topology>
    </subcellularLocation>
</comment>
<dbReference type="EMBL" id="RWIS01000004">
    <property type="protein sequence ID" value="RSK34655.1"/>
    <property type="molecule type" value="Genomic_DNA"/>
</dbReference>